<proteinExistence type="predicted"/>
<organism evidence="1 2">
    <name type="scientific">Trichuris trichiura</name>
    <name type="common">Whipworm</name>
    <name type="synonym">Trichocephalus trichiurus</name>
    <dbReference type="NCBI Taxonomy" id="36087"/>
    <lineage>
        <taxon>Eukaryota</taxon>
        <taxon>Metazoa</taxon>
        <taxon>Ecdysozoa</taxon>
        <taxon>Nematoda</taxon>
        <taxon>Enoplea</taxon>
        <taxon>Dorylaimia</taxon>
        <taxon>Trichinellida</taxon>
        <taxon>Trichuridae</taxon>
        <taxon>Trichuris</taxon>
    </lineage>
</organism>
<name>A0A077ZF13_TRITR</name>
<evidence type="ECO:0000313" key="2">
    <source>
        <dbReference type="Proteomes" id="UP000030665"/>
    </source>
</evidence>
<evidence type="ECO:0000313" key="1">
    <source>
        <dbReference type="EMBL" id="CDW58956.1"/>
    </source>
</evidence>
<keyword evidence="2" id="KW-1185">Reference proteome</keyword>
<dbReference type="AlphaFoldDB" id="A0A077ZF13"/>
<dbReference type="Proteomes" id="UP000030665">
    <property type="component" value="Unassembled WGS sequence"/>
</dbReference>
<reference evidence="1" key="2">
    <citation type="submission" date="2014-03" db="EMBL/GenBank/DDBJ databases">
        <title>The whipworm genome and dual-species transcriptomics of an intimate host-pathogen interaction.</title>
        <authorList>
            <person name="Foth B.J."/>
            <person name="Tsai I.J."/>
            <person name="Reid A.J."/>
            <person name="Bancroft A.J."/>
            <person name="Nichol S."/>
            <person name="Tracey A."/>
            <person name="Holroyd N."/>
            <person name="Cotton J.A."/>
            <person name="Stanley E.J."/>
            <person name="Zarowiecki M."/>
            <person name="Liu J.Z."/>
            <person name="Huckvale T."/>
            <person name="Cooper P.J."/>
            <person name="Grencis R.K."/>
            <person name="Berriman M."/>
        </authorList>
    </citation>
    <scope>NUCLEOTIDE SEQUENCE [LARGE SCALE GENOMIC DNA]</scope>
</reference>
<gene>
    <name evidence="1" type="ORF">TTRE_0000728501</name>
</gene>
<sequence>MIHQYSNVTLDELILVALCKDTGRTKVIMHMRVHIRNCQKNSPNSCKSGPPISAYCSWIGRLNGTAHRKLDGAVCYITEKISEEEEWTIATIDVCKLWRYADTKYYRLLIPVGIEKWKKQLLLYYPVPTDPSMRQELMKTMGQSHQSEHMNPQGRAGILGQGVLKHLGENLMELPILLRVIAKKYLLKVGAQLYNIMYYML</sequence>
<protein>
    <submittedName>
        <fullName evidence="1">53 kDa excretory</fullName>
    </submittedName>
</protein>
<reference evidence="1" key="1">
    <citation type="submission" date="2014-01" db="EMBL/GenBank/DDBJ databases">
        <authorList>
            <person name="Aslett M."/>
        </authorList>
    </citation>
    <scope>NUCLEOTIDE SEQUENCE</scope>
</reference>
<dbReference type="EMBL" id="HG806463">
    <property type="protein sequence ID" value="CDW58956.1"/>
    <property type="molecule type" value="Genomic_DNA"/>
</dbReference>
<accession>A0A077ZF13</accession>